<dbReference type="EMBL" id="AMQN01008612">
    <property type="status" value="NOT_ANNOTATED_CDS"/>
    <property type="molecule type" value="Genomic_DNA"/>
</dbReference>
<evidence type="ECO:0000313" key="3">
    <source>
        <dbReference type="EnsemblMetazoa" id="CapteP201846"/>
    </source>
</evidence>
<evidence type="ECO:0000313" key="2">
    <source>
        <dbReference type="EMBL" id="ELU03025.1"/>
    </source>
</evidence>
<dbReference type="HOGENOM" id="CLU_761292_0_0_1"/>
<dbReference type="Proteomes" id="UP000014760">
    <property type="component" value="Unassembled WGS sequence"/>
</dbReference>
<keyword evidence="1" id="KW-0812">Transmembrane</keyword>
<sequence>MKESDNITESQLRIQAIWTISTFTIGCLLLNISLGVYVIIHRRRFKANQSILIINLPASTFISCLSLTVTALPLAIKEYHNEYIAPKHACAMGAYLQFYGYNSYVTSLLMMNIHVYRSLFQRVTMTSEVTIAMSVFAWVVNAIVCSIPLLTNVQLPSCSFLGHIYSETGPWKAVIIAYIISNGLQLLVACILSSLGVSRHCSAKYDQSKLPFQIFALCFCNLACWALFFLLISIRLSQFLKNGNCLTTKDAFVITASLTEAVNGLHRSCMSTTTIDPDHILLVQDLKGSILDTRLSCIPTLHRRSSIEEKKEMDREAIGVLGCQSTAAGAEARHLSSEELERAPTEATEQATADYEWDCNDIRI</sequence>
<name>R7U9J9_CAPTE</name>
<proteinExistence type="predicted"/>
<reference evidence="3" key="3">
    <citation type="submission" date="2015-06" db="UniProtKB">
        <authorList>
            <consortium name="EnsemblMetazoa"/>
        </authorList>
    </citation>
    <scope>IDENTIFICATION</scope>
</reference>
<reference evidence="2 4" key="2">
    <citation type="journal article" date="2013" name="Nature">
        <title>Insights into bilaterian evolution from three spiralian genomes.</title>
        <authorList>
            <person name="Simakov O."/>
            <person name="Marletaz F."/>
            <person name="Cho S.J."/>
            <person name="Edsinger-Gonzales E."/>
            <person name="Havlak P."/>
            <person name="Hellsten U."/>
            <person name="Kuo D.H."/>
            <person name="Larsson T."/>
            <person name="Lv J."/>
            <person name="Arendt D."/>
            <person name="Savage R."/>
            <person name="Osoegawa K."/>
            <person name="de Jong P."/>
            <person name="Grimwood J."/>
            <person name="Chapman J.A."/>
            <person name="Shapiro H."/>
            <person name="Aerts A."/>
            <person name="Otillar R.P."/>
            <person name="Terry A.Y."/>
            <person name="Boore J.L."/>
            <person name="Grigoriev I.V."/>
            <person name="Lindberg D.R."/>
            <person name="Seaver E.C."/>
            <person name="Weisblat D.A."/>
            <person name="Putnam N.H."/>
            <person name="Rokhsar D.S."/>
        </authorList>
    </citation>
    <scope>NUCLEOTIDE SEQUENCE</scope>
    <source>
        <strain evidence="2 4">I ESC-2004</strain>
    </source>
</reference>
<accession>R7U9J9</accession>
<dbReference type="EMBL" id="KB303545">
    <property type="protein sequence ID" value="ELU03025.1"/>
    <property type="molecule type" value="Genomic_DNA"/>
</dbReference>
<keyword evidence="1" id="KW-0472">Membrane</keyword>
<gene>
    <name evidence="2" type="ORF">CAPTEDRAFT_201846</name>
</gene>
<dbReference type="SUPFAM" id="SSF81321">
    <property type="entry name" value="Family A G protein-coupled receptor-like"/>
    <property type="match status" value="1"/>
</dbReference>
<feature type="transmembrane region" description="Helical" evidence="1">
    <location>
        <begin position="16"/>
        <end position="40"/>
    </location>
</feature>
<dbReference type="CDD" id="cd00637">
    <property type="entry name" value="7tm_classA_rhodopsin-like"/>
    <property type="match status" value="1"/>
</dbReference>
<feature type="transmembrane region" description="Helical" evidence="1">
    <location>
        <begin position="210"/>
        <end position="232"/>
    </location>
</feature>
<dbReference type="AlphaFoldDB" id="R7U9J9"/>
<feature type="transmembrane region" description="Helical" evidence="1">
    <location>
        <begin position="171"/>
        <end position="198"/>
    </location>
</feature>
<feature type="transmembrane region" description="Helical" evidence="1">
    <location>
        <begin position="129"/>
        <end position="151"/>
    </location>
</feature>
<organism evidence="2">
    <name type="scientific">Capitella teleta</name>
    <name type="common">Polychaete worm</name>
    <dbReference type="NCBI Taxonomy" id="283909"/>
    <lineage>
        <taxon>Eukaryota</taxon>
        <taxon>Metazoa</taxon>
        <taxon>Spiralia</taxon>
        <taxon>Lophotrochozoa</taxon>
        <taxon>Annelida</taxon>
        <taxon>Polychaeta</taxon>
        <taxon>Sedentaria</taxon>
        <taxon>Scolecida</taxon>
        <taxon>Capitellidae</taxon>
        <taxon>Capitella</taxon>
    </lineage>
</organism>
<evidence type="ECO:0000256" key="1">
    <source>
        <dbReference type="SAM" id="Phobius"/>
    </source>
</evidence>
<evidence type="ECO:0000313" key="4">
    <source>
        <dbReference type="Proteomes" id="UP000014760"/>
    </source>
</evidence>
<keyword evidence="1" id="KW-1133">Transmembrane helix</keyword>
<reference evidence="4" key="1">
    <citation type="submission" date="2012-12" db="EMBL/GenBank/DDBJ databases">
        <authorList>
            <person name="Hellsten U."/>
            <person name="Grimwood J."/>
            <person name="Chapman J.A."/>
            <person name="Shapiro H."/>
            <person name="Aerts A."/>
            <person name="Otillar R.P."/>
            <person name="Terry A.Y."/>
            <person name="Boore J.L."/>
            <person name="Simakov O."/>
            <person name="Marletaz F."/>
            <person name="Cho S.-J."/>
            <person name="Edsinger-Gonzales E."/>
            <person name="Havlak P."/>
            <person name="Kuo D.-H."/>
            <person name="Larsson T."/>
            <person name="Lv J."/>
            <person name="Arendt D."/>
            <person name="Savage R."/>
            <person name="Osoegawa K."/>
            <person name="de Jong P."/>
            <person name="Lindberg D.R."/>
            <person name="Seaver E.C."/>
            <person name="Weisblat D.A."/>
            <person name="Putnam N.H."/>
            <person name="Grigoriev I.V."/>
            <person name="Rokhsar D.S."/>
        </authorList>
    </citation>
    <scope>NUCLEOTIDE SEQUENCE</scope>
    <source>
        <strain evidence="4">I ESC-2004</strain>
    </source>
</reference>
<feature type="transmembrane region" description="Helical" evidence="1">
    <location>
        <begin position="96"/>
        <end position="117"/>
    </location>
</feature>
<dbReference type="EnsemblMetazoa" id="CapteT201846">
    <property type="protein sequence ID" value="CapteP201846"/>
    <property type="gene ID" value="CapteG201846"/>
</dbReference>
<protein>
    <submittedName>
        <fullName evidence="2 3">Uncharacterized protein</fullName>
    </submittedName>
</protein>
<keyword evidence="4" id="KW-1185">Reference proteome</keyword>
<dbReference type="PROSITE" id="PS51257">
    <property type="entry name" value="PROKAR_LIPOPROTEIN"/>
    <property type="match status" value="1"/>
</dbReference>
<dbReference type="Gene3D" id="1.20.1070.10">
    <property type="entry name" value="Rhodopsin 7-helix transmembrane proteins"/>
    <property type="match status" value="1"/>
</dbReference>
<feature type="transmembrane region" description="Helical" evidence="1">
    <location>
        <begin position="52"/>
        <end position="76"/>
    </location>
</feature>